<gene>
    <name evidence="2" type="ORF">MTX78_06290</name>
</gene>
<sequence length="475" mass="52253">MPRSQVIRWVVSHYLALIAVGLALGLLPFLALCQYNQPYLCDFSVSSDTFNYGIWGAQPYLFQQWSGRYFSNFLLYVANPLSYRWLEGVKWVAAISQVLRIAVLYLVIRRLTGQQLRRSEAGLFAAGLTLVYVALAPYRFSVLYYFTEITVYQVATWLLVLVPLAVERLHRAASGRARKAWGVAAVLGTIAAAGSNELTLVQLGWLMAVAAGLSLYRRQYRSFQIWGSLGVLLLLCGTLSVLAPGNTARQHLDGAVAPAASVWEAASRLVVLLRYLFVEPAMLVVPVLTLVLAPVAARTLPARPPGLQLPLLLSAVVLVGGVVLATAPYALMLPRPSLLPRATNAMVWWWLLGWIVAAWASLPPAPATVPTTSLAVRTLVGVVLLVIVLIPSGRAYLDLQYDAPAYARNWEERFQALQRAGHTPHTLLQVPPPPPFTNRFNFLPPDDLSTMPEFGVNTRLATWFGVDSVRVEVSN</sequence>
<reference evidence="2 3" key="1">
    <citation type="submission" date="2022-03" db="EMBL/GenBank/DDBJ databases">
        <title>Hymenobactersp. isolated from the air.</title>
        <authorList>
            <person name="Won M."/>
            <person name="Kwon S.-W."/>
        </authorList>
    </citation>
    <scope>NUCLEOTIDE SEQUENCE [LARGE SCALE GENOMIC DNA]</scope>
    <source>
        <strain evidence="2 3">KACC 21982</strain>
    </source>
</reference>
<feature type="transmembrane region" description="Helical" evidence="1">
    <location>
        <begin position="120"/>
        <end position="138"/>
    </location>
</feature>
<feature type="transmembrane region" description="Helical" evidence="1">
    <location>
        <begin position="345"/>
        <end position="362"/>
    </location>
</feature>
<dbReference type="Proteomes" id="UP000831113">
    <property type="component" value="Chromosome"/>
</dbReference>
<evidence type="ECO:0000256" key="1">
    <source>
        <dbReference type="SAM" id="Phobius"/>
    </source>
</evidence>
<feature type="transmembrane region" description="Helical" evidence="1">
    <location>
        <begin position="374"/>
        <end position="391"/>
    </location>
</feature>
<organism evidence="2 3">
    <name type="scientific">Hymenobacter tibetensis</name>
    <dbReference type="NCBI Taxonomy" id="497967"/>
    <lineage>
        <taxon>Bacteria</taxon>
        <taxon>Pseudomonadati</taxon>
        <taxon>Bacteroidota</taxon>
        <taxon>Cytophagia</taxon>
        <taxon>Cytophagales</taxon>
        <taxon>Hymenobacteraceae</taxon>
        <taxon>Hymenobacter</taxon>
    </lineage>
</organism>
<feature type="transmembrane region" description="Helical" evidence="1">
    <location>
        <begin position="223"/>
        <end position="243"/>
    </location>
</feature>
<feature type="transmembrane region" description="Helical" evidence="1">
    <location>
        <begin position="144"/>
        <end position="166"/>
    </location>
</feature>
<name>A0ABY4D1W2_9BACT</name>
<feature type="transmembrane region" description="Helical" evidence="1">
    <location>
        <begin position="280"/>
        <end position="297"/>
    </location>
</feature>
<dbReference type="EMBL" id="CP094669">
    <property type="protein sequence ID" value="UOG76202.1"/>
    <property type="molecule type" value="Genomic_DNA"/>
</dbReference>
<proteinExistence type="predicted"/>
<evidence type="ECO:0000313" key="2">
    <source>
        <dbReference type="EMBL" id="UOG76202.1"/>
    </source>
</evidence>
<evidence type="ECO:0000313" key="3">
    <source>
        <dbReference type="Proteomes" id="UP000831113"/>
    </source>
</evidence>
<keyword evidence="1" id="KW-0812">Transmembrane</keyword>
<keyword evidence="1" id="KW-1133">Transmembrane helix</keyword>
<feature type="transmembrane region" description="Helical" evidence="1">
    <location>
        <begin position="89"/>
        <end position="108"/>
    </location>
</feature>
<accession>A0ABY4D1W2</accession>
<evidence type="ECO:0008006" key="4">
    <source>
        <dbReference type="Google" id="ProtNLM"/>
    </source>
</evidence>
<keyword evidence="1" id="KW-0472">Membrane</keyword>
<protein>
    <recommendedName>
        <fullName evidence="4">Glycosyltransferase RgtA/B/C/D-like domain-containing protein</fullName>
    </recommendedName>
</protein>
<dbReference type="RefSeq" id="WP_243800907.1">
    <property type="nucleotide sequence ID" value="NZ_CP094669.1"/>
</dbReference>
<keyword evidence="3" id="KW-1185">Reference proteome</keyword>
<feature type="transmembrane region" description="Helical" evidence="1">
    <location>
        <begin position="309"/>
        <end position="333"/>
    </location>
</feature>